<keyword evidence="1" id="KW-1133">Transmembrane helix</keyword>
<proteinExistence type="predicted"/>
<name>A0ABT9WLL4_9BACL</name>
<protein>
    <recommendedName>
        <fullName evidence="4">Deacetylase PdaC domain-containing protein</fullName>
    </recommendedName>
</protein>
<reference evidence="2 3" key="1">
    <citation type="submission" date="2023-07" db="EMBL/GenBank/DDBJ databases">
        <title>Sorghum-associated microbial communities from plants grown in Nebraska, USA.</title>
        <authorList>
            <person name="Schachtman D."/>
        </authorList>
    </citation>
    <scope>NUCLEOTIDE SEQUENCE [LARGE SCALE GENOMIC DNA]</scope>
    <source>
        <strain evidence="2 3">DS1314</strain>
    </source>
</reference>
<keyword evidence="1" id="KW-0812">Transmembrane</keyword>
<gene>
    <name evidence="2" type="ORF">J2T19_005598</name>
</gene>
<sequence length="165" mass="19291">MKNRTMYILAIVTVVVVAAIAFPLYVKSQHTTFRAEVTDHITMLDKIETLQIRKITRISSAEEEEVRLEDPKQIQNVLKLFRDIELKKVKEARPLNDLPYYEIRIVINKEGRFTEHFGVWVYSENTISTYNGAATRDAFGDFEITNEFNFNELERIFNKLKEDAA</sequence>
<organism evidence="2 3">
    <name type="scientific">Paenibacillus tundrae</name>
    <dbReference type="NCBI Taxonomy" id="528187"/>
    <lineage>
        <taxon>Bacteria</taxon>
        <taxon>Bacillati</taxon>
        <taxon>Bacillota</taxon>
        <taxon>Bacilli</taxon>
        <taxon>Bacillales</taxon>
        <taxon>Paenibacillaceae</taxon>
        <taxon>Paenibacillus</taxon>
    </lineage>
</organism>
<evidence type="ECO:0000313" key="3">
    <source>
        <dbReference type="Proteomes" id="UP001233836"/>
    </source>
</evidence>
<evidence type="ECO:0000313" key="2">
    <source>
        <dbReference type="EMBL" id="MDQ0174076.1"/>
    </source>
</evidence>
<keyword evidence="3" id="KW-1185">Reference proteome</keyword>
<comment type="caution">
    <text evidence="2">The sequence shown here is derived from an EMBL/GenBank/DDBJ whole genome shotgun (WGS) entry which is preliminary data.</text>
</comment>
<keyword evidence="1" id="KW-0472">Membrane</keyword>
<evidence type="ECO:0000256" key="1">
    <source>
        <dbReference type="SAM" id="Phobius"/>
    </source>
</evidence>
<dbReference type="Proteomes" id="UP001233836">
    <property type="component" value="Unassembled WGS sequence"/>
</dbReference>
<dbReference type="EMBL" id="JAUSTI010000030">
    <property type="protein sequence ID" value="MDQ0174076.1"/>
    <property type="molecule type" value="Genomic_DNA"/>
</dbReference>
<accession>A0ABT9WLL4</accession>
<feature type="transmembrane region" description="Helical" evidence="1">
    <location>
        <begin position="6"/>
        <end position="26"/>
    </location>
</feature>
<evidence type="ECO:0008006" key="4">
    <source>
        <dbReference type="Google" id="ProtNLM"/>
    </source>
</evidence>